<dbReference type="Gene3D" id="1.25.40.10">
    <property type="entry name" value="Tetratricopeptide repeat domain"/>
    <property type="match status" value="2"/>
</dbReference>
<feature type="domain" description="Response regulatory" evidence="3">
    <location>
        <begin position="13"/>
        <end position="132"/>
    </location>
</feature>
<proteinExistence type="predicted"/>
<evidence type="ECO:0000313" key="5">
    <source>
        <dbReference type="Proteomes" id="UP000291236"/>
    </source>
</evidence>
<dbReference type="RefSeq" id="WP_130607048.1">
    <property type="nucleotide sequence ID" value="NZ_AP019368.1"/>
</dbReference>
<dbReference type="Pfam" id="PF13424">
    <property type="entry name" value="TPR_12"/>
    <property type="match status" value="1"/>
</dbReference>
<dbReference type="EMBL" id="AP019368">
    <property type="protein sequence ID" value="BBH52492.1"/>
    <property type="molecule type" value="Genomic_DNA"/>
</dbReference>
<feature type="repeat" description="TPR" evidence="2">
    <location>
        <begin position="320"/>
        <end position="353"/>
    </location>
</feature>
<dbReference type="Pfam" id="PF00072">
    <property type="entry name" value="Response_reg"/>
    <property type="match status" value="1"/>
</dbReference>
<protein>
    <recommendedName>
        <fullName evidence="3">Response regulatory domain-containing protein</fullName>
    </recommendedName>
</protein>
<dbReference type="InterPro" id="IPR011990">
    <property type="entry name" value="TPR-like_helical_dom_sf"/>
</dbReference>
<evidence type="ECO:0000313" key="4">
    <source>
        <dbReference type="EMBL" id="BBH52492.1"/>
    </source>
</evidence>
<name>A0A4P2VUF8_FLUSA</name>
<dbReference type="SUPFAM" id="SSF48452">
    <property type="entry name" value="TPR-like"/>
    <property type="match status" value="1"/>
</dbReference>
<evidence type="ECO:0000256" key="2">
    <source>
        <dbReference type="PROSITE-ProRule" id="PRU00339"/>
    </source>
</evidence>
<dbReference type="InterPro" id="IPR019734">
    <property type="entry name" value="TPR_rpt"/>
</dbReference>
<gene>
    <name evidence="4" type="ORF">JCM31447_09330</name>
</gene>
<dbReference type="PANTHER" id="PTHR12558:SF13">
    <property type="entry name" value="CELL DIVISION CYCLE PROTEIN 27 HOMOLOG"/>
    <property type="match status" value="1"/>
</dbReference>
<keyword evidence="5" id="KW-1185">Reference proteome</keyword>
<reference evidence="4 5" key="1">
    <citation type="submission" date="2018-12" db="EMBL/GenBank/DDBJ databases">
        <title>Rubrispira sanarue gen. nov., sp., nov., a member of the order Silvanigrellales, isolated from a brackish lake in Hamamatsu Japan.</title>
        <authorList>
            <person name="Maejima Y."/>
            <person name="Iino T."/>
            <person name="Muraguchi Y."/>
            <person name="Fukuda K."/>
            <person name="Nojiri H."/>
            <person name="Ohkuma M."/>
            <person name="Moriuchi R."/>
            <person name="Dohra H."/>
            <person name="Kimbara K."/>
            <person name="Shintani M."/>
        </authorList>
    </citation>
    <scope>NUCLEOTIDE SEQUENCE [LARGE SCALE GENOMIC DNA]</scope>
    <source>
        <strain evidence="4 5">RF1110005</strain>
    </source>
</reference>
<dbReference type="SUPFAM" id="SSF52172">
    <property type="entry name" value="CheY-like"/>
    <property type="match status" value="1"/>
</dbReference>
<dbReference type="KEGG" id="sbf:JCM31447_09330"/>
<feature type="repeat" description="TPR" evidence="2">
    <location>
        <begin position="355"/>
        <end position="388"/>
    </location>
</feature>
<evidence type="ECO:0000259" key="3">
    <source>
        <dbReference type="PROSITE" id="PS50110"/>
    </source>
</evidence>
<evidence type="ECO:0000256" key="1">
    <source>
        <dbReference type="PROSITE-ProRule" id="PRU00169"/>
    </source>
</evidence>
<dbReference type="PANTHER" id="PTHR12558">
    <property type="entry name" value="CELL DIVISION CYCLE 16,23,27"/>
    <property type="match status" value="1"/>
</dbReference>
<dbReference type="Gene3D" id="3.40.50.2300">
    <property type="match status" value="1"/>
</dbReference>
<dbReference type="GO" id="GO:0000160">
    <property type="term" value="P:phosphorelay signal transduction system"/>
    <property type="evidence" value="ECO:0007669"/>
    <property type="project" value="InterPro"/>
</dbReference>
<organism evidence="4 5">
    <name type="scientific">Fluviispira sanaruensis</name>
    <dbReference type="NCBI Taxonomy" id="2493639"/>
    <lineage>
        <taxon>Bacteria</taxon>
        <taxon>Pseudomonadati</taxon>
        <taxon>Bdellovibrionota</taxon>
        <taxon>Oligoflexia</taxon>
        <taxon>Silvanigrellales</taxon>
        <taxon>Silvanigrellaceae</taxon>
        <taxon>Fluviispira</taxon>
    </lineage>
</organism>
<dbReference type="InterPro" id="IPR011006">
    <property type="entry name" value="CheY-like_superfamily"/>
</dbReference>
<dbReference type="Proteomes" id="UP000291236">
    <property type="component" value="Chromosome"/>
</dbReference>
<dbReference type="OrthoDB" id="5469194at2"/>
<keyword evidence="2" id="KW-0802">TPR repeat</keyword>
<dbReference type="AlphaFoldDB" id="A0A4P2VUF8"/>
<dbReference type="Pfam" id="PF13374">
    <property type="entry name" value="TPR_10"/>
    <property type="match status" value="1"/>
</dbReference>
<accession>A0A4P2VUF8</accession>
<dbReference type="InterPro" id="IPR001789">
    <property type="entry name" value="Sig_transdc_resp-reg_receiver"/>
</dbReference>
<dbReference type="SMART" id="SM00028">
    <property type="entry name" value="TPR"/>
    <property type="match status" value="5"/>
</dbReference>
<sequence>MENSQPENKNTIRILLVDEKREARSFFSGFIKASDSFTVTTAANCGVAFEILESECHDIHFILFDWKMKEVQGNIFAQQVRQNHNYDHIDFITYSQHFDDEDKYLMAELDIIYTFPKIINGNSFMLKMTEIKTKYLAQTELHRKLKKLEHAIHTENIKLCDEILQDPLVKEEINTNPRFFHIGGEIHMLKNQYGEAIDFFQSHIKDETKSNAMLTLKAMSSLGKALCLAGRFDEALMIFERLEAKSSKNISHKCMSGEALLGLNKNFMAEEKFKEAVNLNPNDTTALLGLGKVNSLNGRHEEAKGFFNKIEGDFENKHLASFYNNKGVSLVKHHKYDQAISFYKSAIQYFQKYKGHINFNLGLAHFRKGDIKEASTYFQEALASNEFDLIPEKKLLLELQIKGATKFEEEYSAKLGKKSKHEH</sequence>
<feature type="modified residue" description="4-aspartylphosphate" evidence="1">
    <location>
        <position position="65"/>
    </location>
</feature>
<dbReference type="PROSITE" id="PS50110">
    <property type="entry name" value="RESPONSE_REGULATORY"/>
    <property type="match status" value="1"/>
</dbReference>
<dbReference type="PROSITE" id="PS50005">
    <property type="entry name" value="TPR"/>
    <property type="match status" value="2"/>
</dbReference>
<keyword evidence="1" id="KW-0597">Phosphoprotein</keyword>